<dbReference type="InterPro" id="IPR036322">
    <property type="entry name" value="WD40_repeat_dom_sf"/>
</dbReference>
<dbReference type="EMBL" id="CAJVPP010012596">
    <property type="protein sequence ID" value="CAG8718160.1"/>
    <property type="molecule type" value="Genomic_DNA"/>
</dbReference>
<feature type="transmembrane region" description="Helical" evidence="1">
    <location>
        <begin position="6"/>
        <end position="24"/>
    </location>
</feature>
<comment type="caution">
    <text evidence="2">The sequence shown here is derived from an EMBL/GenBank/DDBJ whole genome shotgun (WGS) entry which is preliminary data.</text>
</comment>
<feature type="non-terminal residue" evidence="2">
    <location>
        <position position="1"/>
    </location>
</feature>
<dbReference type="PROSITE" id="PS00678">
    <property type="entry name" value="WD_REPEATS_1"/>
    <property type="match status" value="1"/>
</dbReference>
<protein>
    <submittedName>
        <fullName evidence="2">10279_t:CDS:1</fullName>
    </submittedName>
</protein>
<dbReference type="AlphaFoldDB" id="A0A9N9I276"/>
<evidence type="ECO:0000313" key="2">
    <source>
        <dbReference type="EMBL" id="CAG8718160.1"/>
    </source>
</evidence>
<reference evidence="2" key="1">
    <citation type="submission" date="2021-06" db="EMBL/GenBank/DDBJ databases">
        <authorList>
            <person name="Kallberg Y."/>
            <person name="Tangrot J."/>
            <person name="Rosling A."/>
        </authorList>
    </citation>
    <scope>NUCLEOTIDE SEQUENCE</scope>
    <source>
        <strain evidence="2">87-6 pot B 2015</strain>
    </source>
</reference>
<proteinExistence type="predicted"/>
<dbReference type="InterPro" id="IPR019775">
    <property type="entry name" value="WD40_repeat_CS"/>
</dbReference>
<gene>
    <name evidence="2" type="ORF">FMOSSE_LOCUS14793</name>
</gene>
<keyword evidence="1" id="KW-0472">Membrane</keyword>
<organism evidence="2 3">
    <name type="scientific">Funneliformis mosseae</name>
    <name type="common">Endomycorrhizal fungus</name>
    <name type="synonym">Glomus mosseae</name>
    <dbReference type="NCBI Taxonomy" id="27381"/>
    <lineage>
        <taxon>Eukaryota</taxon>
        <taxon>Fungi</taxon>
        <taxon>Fungi incertae sedis</taxon>
        <taxon>Mucoromycota</taxon>
        <taxon>Glomeromycotina</taxon>
        <taxon>Glomeromycetes</taxon>
        <taxon>Glomerales</taxon>
        <taxon>Glomeraceae</taxon>
        <taxon>Funneliformis</taxon>
    </lineage>
</organism>
<sequence length="246" mass="28272">SYYEFPLWHASVAPFILICINWIPQRILFSGIQMGSKHNSIDIDSIYQTNSPISSYVISPDLNHVGTSHEDGRLAIWEVDDNSVKMVGQSEKVAFNNLSLFGLSNNKLMIFGQKLFNMETFKEITIRPRPTDGSYLRLLPNGDLLLLQIPYIYIYSEASLKKSTTSPCSYTSSYYFWGIEKIKIDHIVQINERMYFTLVDQNILFELNFEMMSIENYYIIPNSENIVIGSSNCDWVIAVNSEESLI</sequence>
<evidence type="ECO:0000256" key="1">
    <source>
        <dbReference type="SAM" id="Phobius"/>
    </source>
</evidence>
<dbReference type="SUPFAM" id="SSF50978">
    <property type="entry name" value="WD40 repeat-like"/>
    <property type="match status" value="1"/>
</dbReference>
<keyword evidence="1" id="KW-0812">Transmembrane</keyword>
<keyword evidence="1" id="KW-1133">Transmembrane helix</keyword>
<accession>A0A9N9I276</accession>
<feature type="non-terminal residue" evidence="2">
    <location>
        <position position="246"/>
    </location>
</feature>
<dbReference type="Proteomes" id="UP000789375">
    <property type="component" value="Unassembled WGS sequence"/>
</dbReference>
<name>A0A9N9I276_FUNMO</name>
<keyword evidence="3" id="KW-1185">Reference proteome</keyword>
<evidence type="ECO:0000313" key="3">
    <source>
        <dbReference type="Proteomes" id="UP000789375"/>
    </source>
</evidence>